<dbReference type="AlphaFoldDB" id="A0A7S1RVX6"/>
<evidence type="ECO:0000313" key="2">
    <source>
        <dbReference type="EMBL" id="CAD9177001.1"/>
    </source>
</evidence>
<organism evidence="2">
    <name type="scientific">Alexandrium catenella</name>
    <name type="common">Red tide dinoflagellate</name>
    <name type="synonym">Gonyaulax catenella</name>
    <dbReference type="NCBI Taxonomy" id="2925"/>
    <lineage>
        <taxon>Eukaryota</taxon>
        <taxon>Sar</taxon>
        <taxon>Alveolata</taxon>
        <taxon>Dinophyceae</taxon>
        <taxon>Gonyaulacales</taxon>
        <taxon>Pyrocystaceae</taxon>
        <taxon>Alexandrium</taxon>
    </lineage>
</organism>
<proteinExistence type="predicted"/>
<sequence length="225" mass="24145">MMTAAACQLEIDLFAVKAQRAATRRQNLLKKRSDYLRSRLARSQPPVRALEFSNSAEHARVKPHRILRSATRTCLAKGILETPSDIPCLVSVGRNGRAAAPRKPTVATVLTYARSEATPEEPKCCSQEYLDWFRSCARADSSTDDSGLDLALDLAEAATTATEASDADAAGSEPEEELPGAGSPELSPAVEPEEEFACEAEAGWELLPCGARDVEAEGLGWSLVA</sequence>
<protein>
    <submittedName>
        <fullName evidence="2">Uncharacterized protein</fullName>
    </submittedName>
</protein>
<evidence type="ECO:0000256" key="1">
    <source>
        <dbReference type="SAM" id="MobiDB-lite"/>
    </source>
</evidence>
<gene>
    <name evidence="2" type="ORF">ACAT0790_LOCUS53770</name>
</gene>
<feature type="compositionally biased region" description="Low complexity" evidence="1">
    <location>
        <begin position="159"/>
        <end position="171"/>
    </location>
</feature>
<accession>A0A7S1RVX6</accession>
<dbReference type="EMBL" id="HBGE01090236">
    <property type="protein sequence ID" value="CAD9177001.1"/>
    <property type="molecule type" value="Transcribed_RNA"/>
</dbReference>
<name>A0A7S1RVX6_ALECA</name>
<reference evidence="2" key="1">
    <citation type="submission" date="2021-01" db="EMBL/GenBank/DDBJ databases">
        <authorList>
            <person name="Corre E."/>
            <person name="Pelletier E."/>
            <person name="Niang G."/>
            <person name="Scheremetjew M."/>
            <person name="Finn R."/>
            <person name="Kale V."/>
            <person name="Holt S."/>
            <person name="Cochrane G."/>
            <person name="Meng A."/>
            <person name="Brown T."/>
            <person name="Cohen L."/>
        </authorList>
    </citation>
    <scope>NUCLEOTIDE SEQUENCE</scope>
    <source>
        <strain evidence="2">OF101</strain>
    </source>
</reference>
<feature type="region of interest" description="Disordered" evidence="1">
    <location>
        <begin position="159"/>
        <end position="197"/>
    </location>
</feature>